<dbReference type="Pfam" id="PF00646">
    <property type="entry name" value="F-box"/>
    <property type="match status" value="1"/>
</dbReference>
<evidence type="ECO:0000256" key="1">
    <source>
        <dbReference type="SAM" id="MobiDB-lite"/>
    </source>
</evidence>
<name>A0A8J2JTK6_9HEXA</name>
<reference evidence="4" key="1">
    <citation type="submission" date="2021-06" db="EMBL/GenBank/DDBJ databases">
        <authorList>
            <person name="Hodson N. C."/>
            <person name="Mongue J. A."/>
            <person name="Jaron S. K."/>
        </authorList>
    </citation>
    <scope>NUCLEOTIDE SEQUENCE</scope>
</reference>
<evidence type="ECO:0000259" key="3">
    <source>
        <dbReference type="Pfam" id="PF00646"/>
    </source>
</evidence>
<feature type="region of interest" description="Disordered" evidence="1">
    <location>
        <begin position="103"/>
        <end position="133"/>
    </location>
</feature>
<feature type="compositionally biased region" description="Polar residues" evidence="1">
    <location>
        <begin position="115"/>
        <end position="131"/>
    </location>
</feature>
<evidence type="ECO:0000313" key="4">
    <source>
        <dbReference type="EMBL" id="CAG7726330.1"/>
    </source>
</evidence>
<evidence type="ECO:0000256" key="2">
    <source>
        <dbReference type="SAM" id="SignalP"/>
    </source>
</evidence>
<dbReference type="InterPro" id="IPR001810">
    <property type="entry name" value="F-box_dom"/>
</dbReference>
<dbReference type="Proteomes" id="UP000708208">
    <property type="component" value="Unassembled WGS sequence"/>
</dbReference>
<feature type="compositionally biased region" description="Low complexity" evidence="1">
    <location>
        <begin position="103"/>
        <end position="114"/>
    </location>
</feature>
<dbReference type="EMBL" id="CAJVCH010134083">
    <property type="protein sequence ID" value="CAG7726330.1"/>
    <property type="molecule type" value="Genomic_DNA"/>
</dbReference>
<organism evidence="4 5">
    <name type="scientific">Allacma fusca</name>
    <dbReference type="NCBI Taxonomy" id="39272"/>
    <lineage>
        <taxon>Eukaryota</taxon>
        <taxon>Metazoa</taxon>
        <taxon>Ecdysozoa</taxon>
        <taxon>Arthropoda</taxon>
        <taxon>Hexapoda</taxon>
        <taxon>Collembola</taxon>
        <taxon>Symphypleona</taxon>
        <taxon>Sminthuridae</taxon>
        <taxon>Allacma</taxon>
    </lineage>
</organism>
<dbReference type="AlphaFoldDB" id="A0A8J2JTK6"/>
<proteinExistence type="predicted"/>
<protein>
    <recommendedName>
        <fullName evidence="3">F-box domain-containing protein</fullName>
    </recommendedName>
</protein>
<accession>A0A8J2JTK6</accession>
<evidence type="ECO:0000313" key="5">
    <source>
        <dbReference type="Proteomes" id="UP000708208"/>
    </source>
</evidence>
<feature type="domain" description="F-box" evidence="3">
    <location>
        <begin position="183"/>
        <end position="217"/>
    </location>
</feature>
<keyword evidence="2" id="KW-0732">Signal</keyword>
<feature type="chain" id="PRO_5035243181" description="F-box domain-containing protein" evidence="2">
    <location>
        <begin position="18"/>
        <end position="775"/>
    </location>
</feature>
<keyword evidence="5" id="KW-1185">Reference proteome</keyword>
<sequence>MRCVFIITFLIFSELSGLHCDSHISRSQRDIFDTFLGWFRKTSTEKIISEKDNTTTSAPSQNSTESMFFPSVGPVDTESVFNVHITTTAHSLHAKDDIYDTTLTSSSSTPDSMSRNATSNGTETDSVTTENSDIEAVYREEENSRLENKTACELIVAKFVQSSGPTGMMPISLFSVALSHHLILKRIFVFLSVRDLLQLSFVNKIWCSAARSTLRYKKRCVAGNKGGNPCQELLRLNILLAASDDPPFSGLAIRTCLPREDEGYRSDKKPPMMIKESEKNHSYSFKDTSDLTSETHVTQKRYSDHKDCLCATVSEIYPALLGKLFYRHVEIHWESKISCPAQSLLIKVLKEKAGTLEELKVTAFPPRIESLKNGLRIEESFWLPKLQLLDLSQIQTNYISPSDTDDKPTETRYQECLKHDILKAAQNVRIQLGFNRIDDLDFFLEHNKVPILKHFFITCSDVFGEEKDNLLRFIDANPKLTKVVIAASKCLENILLDEKHLLLLLPHVLTEPLAKLTHLDLELIRDHTDLRDFPTLQIFDWGSWFPNLKIVNVIGTITSNRNSITWEELQYGLVSSSCPSVNEVNFMHKCDCSFYDFESLSFFGNVFPHLTRISVHNIKADLDRILKFLWSGCPKSVQSISLTSLEDFIRNFDSIFCGITPKQANLYRLYSSKQLKKLKLTPVEPSILLLKKLKKFRVEIPSHPAWVRCDKYAKNERKSFFVTHVTGLLAFDQMNGLKVEIVRPVCSKQNCGYALEHLRGFVTLIDGSILPAEQE</sequence>
<comment type="caution">
    <text evidence="4">The sequence shown here is derived from an EMBL/GenBank/DDBJ whole genome shotgun (WGS) entry which is preliminary data.</text>
</comment>
<gene>
    <name evidence="4" type="ORF">AFUS01_LOCUS15246</name>
</gene>
<feature type="signal peptide" evidence="2">
    <location>
        <begin position="1"/>
        <end position="17"/>
    </location>
</feature>